<keyword evidence="3" id="KW-1185">Reference proteome</keyword>
<accession>A0A067QPF6</accession>
<feature type="compositionally biased region" description="Basic and acidic residues" evidence="1">
    <location>
        <begin position="33"/>
        <end position="54"/>
    </location>
</feature>
<dbReference type="InterPro" id="IPR008974">
    <property type="entry name" value="TRAF-like"/>
</dbReference>
<evidence type="ECO:0000313" key="3">
    <source>
        <dbReference type="Proteomes" id="UP000027135"/>
    </source>
</evidence>
<dbReference type="Gene3D" id="2.60.210.10">
    <property type="entry name" value="Apoptosis, Tumor Necrosis Factor Receptor Associated Protein 2, Chain A"/>
    <property type="match status" value="1"/>
</dbReference>
<feature type="region of interest" description="Disordered" evidence="1">
    <location>
        <begin position="1"/>
        <end position="54"/>
    </location>
</feature>
<name>A0A067QPF6_ZOONE</name>
<dbReference type="InParanoid" id="A0A067QPF6"/>
<gene>
    <name evidence="2" type="ORF">L798_14876</name>
</gene>
<protein>
    <submittedName>
        <fullName evidence="2">Uncharacterized protein</fullName>
    </submittedName>
</protein>
<sequence>MAGRSFTPPSDDDNNNNGDQIVPSDEDLSDEESSSHKTAVKEDKFVPGRESGVRKRDIRGVLVEPKGAEESTDSLTLLSLLTRRNPYPFEECEEETIVAEEEEEEGEWEEVDLFSEIACPFLKIEHDRCFWGGRILRLKNHMVLTHFNVLRLYSTFTCAATDTTASLLVVDSEVFLYYKFITEYGHWYVVVQQVGTTNKKFRYRIKLHSEDETIPDRIYIFRVTRITVDFEVLFDAEKCFVSSDAEMEPFVTDLGADMRVTIKRNRSHN</sequence>
<dbReference type="EMBL" id="KK853101">
    <property type="protein sequence ID" value="KDR11334.1"/>
    <property type="molecule type" value="Genomic_DNA"/>
</dbReference>
<dbReference type="AlphaFoldDB" id="A0A067QPF6"/>
<organism evidence="2 3">
    <name type="scientific">Zootermopsis nevadensis</name>
    <name type="common">Dampwood termite</name>
    <dbReference type="NCBI Taxonomy" id="136037"/>
    <lineage>
        <taxon>Eukaryota</taxon>
        <taxon>Metazoa</taxon>
        <taxon>Ecdysozoa</taxon>
        <taxon>Arthropoda</taxon>
        <taxon>Hexapoda</taxon>
        <taxon>Insecta</taxon>
        <taxon>Pterygota</taxon>
        <taxon>Neoptera</taxon>
        <taxon>Polyneoptera</taxon>
        <taxon>Dictyoptera</taxon>
        <taxon>Blattodea</taxon>
        <taxon>Blattoidea</taxon>
        <taxon>Termitoidae</taxon>
        <taxon>Termopsidae</taxon>
        <taxon>Zootermopsis</taxon>
    </lineage>
</organism>
<proteinExistence type="predicted"/>
<evidence type="ECO:0000313" key="2">
    <source>
        <dbReference type="EMBL" id="KDR11334.1"/>
    </source>
</evidence>
<dbReference type="Proteomes" id="UP000027135">
    <property type="component" value="Unassembled WGS sequence"/>
</dbReference>
<reference evidence="2 3" key="1">
    <citation type="journal article" date="2014" name="Nat. Commun.">
        <title>Molecular traces of alternative social organization in a termite genome.</title>
        <authorList>
            <person name="Terrapon N."/>
            <person name="Li C."/>
            <person name="Robertson H.M."/>
            <person name="Ji L."/>
            <person name="Meng X."/>
            <person name="Booth W."/>
            <person name="Chen Z."/>
            <person name="Childers C.P."/>
            <person name="Glastad K.M."/>
            <person name="Gokhale K."/>
            <person name="Gowin J."/>
            <person name="Gronenberg W."/>
            <person name="Hermansen R.A."/>
            <person name="Hu H."/>
            <person name="Hunt B.G."/>
            <person name="Huylmans A.K."/>
            <person name="Khalil S.M."/>
            <person name="Mitchell R.D."/>
            <person name="Munoz-Torres M.C."/>
            <person name="Mustard J.A."/>
            <person name="Pan H."/>
            <person name="Reese J.T."/>
            <person name="Scharf M.E."/>
            <person name="Sun F."/>
            <person name="Vogel H."/>
            <person name="Xiao J."/>
            <person name="Yang W."/>
            <person name="Yang Z."/>
            <person name="Yang Z."/>
            <person name="Zhou J."/>
            <person name="Zhu J."/>
            <person name="Brent C.S."/>
            <person name="Elsik C.G."/>
            <person name="Goodisman M.A."/>
            <person name="Liberles D.A."/>
            <person name="Roe R.M."/>
            <person name="Vargo E.L."/>
            <person name="Vilcinskas A."/>
            <person name="Wang J."/>
            <person name="Bornberg-Bauer E."/>
            <person name="Korb J."/>
            <person name="Zhang G."/>
            <person name="Liebig J."/>
        </authorList>
    </citation>
    <scope>NUCLEOTIDE SEQUENCE [LARGE SCALE GENOMIC DNA]</scope>
    <source>
        <tissue evidence="2">Whole organism</tissue>
    </source>
</reference>
<evidence type="ECO:0000256" key="1">
    <source>
        <dbReference type="SAM" id="MobiDB-lite"/>
    </source>
</evidence>